<sequence>MPTCNHCLLEFPEGEAVYDEIDGEKRVFCCHGCHGIYRLIHGEGLDEFYRKRQWNEKGISKTLFEKEIDVKPFAEHVRNIEDREQKTEVRRQKEIDIYIDDIRCASCVWLNEKILSKTEGIKYARVNYATHRARIRWDPNIIGLDRIIKRIISIGYNPRPYSESEQFKRQRAEAKDLLIRFGTAGFLSSQLMIYTTALYAGYFQGIDAKTKLIFEIIAMLLTIPVIFYSGMPFIRNTFKGLQHLNFNMDSLITIGSDSAFIYSIYQMFIGGKVYFDTSAMIITLILLGRYIETTAKGRASETIDRLSKLNPKEARLVMSQDSEVTEIVPVTSINKGDLIRVIPGERVPLDGIIVSGESEVDESIITGESKPIHKSVGYEVIGGSMNLYGTFVFKVTKKGKETVLSNIIKAVEDAQARKPQIQTIADRVVGIFVPTILIIAFFTVATYILKGASTQHALMAGISVVVIACPCSLGLATPLAVLIFTTMASSKGILIRGGEVIENTSQSDHVIFDKTGTITLGRPVLKEVIVFDTDLDREYILSLAASIERLSEHSIGHAITESAKGLDLFNVFAFKTLPGKGVEGIIGSKKIFIGSRELMYENNCFSDLTRSLINASLQFEKSGDIVIYIGWDRRGGIKSLCGHSLFLYFYP</sequence>
<dbReference type="GO" id="GO:0005507">
    <property type="term" value="F:copper ion binding"/>
    <property type="evidence" value="ECO:0007669"/>
    <property type="project" value="TreeGrafter"/>
</dbReference>
<evidence type="ECO:0000256" key="9">
    <source>
        <dbReference type="ARBA" id="ARBA00022840"/>
    </source>
</evidence>
<dbReference type="InterPro" id="IPR027256">
    <property type="entry name" value="P-typ_ATPase_IB"/>
</dbReference>
<dbReference type="PANTHER" id="PTHR43520:SF5">
    <property type="entry name" value="CATION-TRANSPORTING P-TYPE ATPASE-RELATED"/>
    <property type="match status" value="1"/>
</dbReference>
<dbReference type="InterPro" id="IPR008250">
    <property type="entry name" value="ATPase_P-typ_transduc_dom_A_sf"/>
</dbReference>
<dbReference type="InterPro" id="IPR018303">
    <property type="entry name" value="ATPase_P-typ_P_site"/>
</dbReference>
<accession>A0A7G1H2W1</accession>
<dbReference type="Gene3D" id="3.40.50.1000">
    <property type="entry name" value="HAD superfamily/HAD-like"/>
    <property type="match status" value="1"/>
</dbReference>
<keyword evidence="7 15" id="KW-0479">Metal-binding</keyword>
<dbReference type="PROSITE" id="PS00154">
    <property type="entry name" value="ATPASE_E1_E2"/>
    <property type="match status" value="1"/>
</dbReference>
<keyword evidence="13" id="KW-0406">Ion transport</keyword>
<dbReference type="InterPro" id="IPR001757">
    <property type="entry name" value="P_typ_ATPase"/>
</dbReference>
<comment type="similarity">
    <text evidence="2 15">Belongs to the cation transport ATPase (P-type) (TC 3.A.3) family. Type IB subfamily.</text>
</comment>
<evidence type="ECO:0000256" key="14">
    <source>
        <dbReference type="ARBA" id="ARBA00023136"/>
    </source>
</evidence>
<evidence type="ECO:0000256" key="3">
    <source>
        <dbReference type="ARBA" id="ARBA00022448"/>
    </source>
</evidence>
<dbReference type="GO" id="GO:0043682">
    <property type="term" value="F:P-type divalent copper transporter activity"/>
    <property type="evidence" value="ECO:0007669"/>
    <property type="project" value="TreeGrafter"/>
</dbReference>
<protein>
    <recommendedName>
        <fullName evidence="16">HMA domain-containing protein</fullName>
    </recommendedName>
</protein>
<dbReference type="InterPro" id="IPR023299">
    <property type="entry name" value="ATPase_P-typ_cyto_dom_N"/>
</dbReference>
<dbReference type="AlphaFoldDB" id="A0A7G1H2W1"/>
<reference evidence="17 18" key="1">
    <citation type="submission" date="2020-03" db="EMBL/GenBank/DDBJ databases">
        <title>Complete genome sequences of two sulfur-disproportionating bacterial strains T55J and Mzg5.</title>
        <authorList>
            <person name="Umezawa K."/>
            <person name="Kojima H."/>
            <person name="Kato Y."/>
            <person name="Fukui M."/>
        </authorList>
    </citation>
    <scope>NUCLEOTIDE SEQUENCE [LARGE SCALE GENOMIC DNA]</scope>
    <source>
        <strain evidence="17 18">T55J</strain>
    </source>
</reference>
<evidence type="ECO:0000256" key="8">
    <source>
        <dbReference type="ARBA" id="ARBA00022741"/>
    </source>
</evidence>
<keyword evidence="10" id="KW-0460">Magnesium</keyword>
<evidence type="ECO:0000256" key="2">
    <source>
        <dbReference type="ARBA" id="ARBA00006024"/>
    </source>
</evidence>
<dbReference type="GO" id="GO:0055070">
    <property type="term" value="P:copper ion homeostasis"/>
    <property type="evidence" value="ECO:0007669"/>
    <property type="project" value="TreeGrafter"/>
</dbReference>
<dbReference type="InterPro" id="IPR036163">
    <property type="entry name" value="HMA_dom_sf"/>
</dbReference>
<evidence type="ECO:0000256" key="12">
    <source>
        <dbReference type="ARBA" id="ARBA00022989"/>
    </source>
</evidence>
<comment type="subcellular location">
    <subcellularLocation>
        <location evidence="1">Cell membrane</location>
        <topology evidence="1">Multi-pass membrane protein</topology>
    </subcellularLocation>
</comment>
<evidence type="ECO:0000256" key="7">
    <source>
        <dbReference type="ARBA" id="ARBA00022723"/>
    </source>
</evidence>
<dbReference type="GO" id="GO:0005886">
    <property type="term" value="C:plasma membrane"/>
    <property type="evidence" value="ECO:0007669"/>
    <property type="project" value="UniProtKB-SubCell"/>
</dbReference>
<dbReference type="PRINTS" id="PR00942">
    <property type="entry name" value="CUATPASEI"/>
</dbReference>
<dbReference type="Gene3D" id="2.70.150.10">
    <property type="entry name" value="Calcium-transporting ATPase, cytoplasmic transduction domain A"/>
    <property type="match status" value="1"/>
</dbReference>
<keyword evidence="9 15" id="KW-0067">ATP-binding</keyword>
<evidence type="ECO:0000256" key="1">
    <source>
        <dbReference type="ARBA" id="ARBA00004651"/>
    </source>
</evidence>
<proteinExistence type="inferred from homology"/>
<dbReference type="SUPFAM" id="SSF81665">
    <property type="entry name" value="Calcium ATPase, transmembrane domain M"/>
    <property type="match status" value="1"/>
</dbReference>
<dbReference type="FunFam" id="2.70.150.10:FF:000002">
    <property type="entry name" value="Copper-transporting ATPase 1, putative"/>
    <property type="match status" value="1"/>
</dbReference>
<keyword evidence="3" id="KW-0813">Transport</keyword>
<evidence type="ECO:0000256" key="10">
    <source>
        <dbReference type="ARBA" id="ARBA00022842"/>
    </source>
</evidence>
<feature type="transmembrane region" description="Helical" evidence="15">
    <location>
        <begin position="428"/>
        <end position="449"/>
    </location>
</feature>
<dbReference type="KEGG" id="dtp:JZK55_14410"/>
<evidence type="ECO:0000256" key="13">
    <source>
        <dbReference type="ARBA" id="ARBA00023065"/>
    </source>
</evidence>
<dbReference type="Gene3D" id="3.30.70.100">
    <property type="match status" value="1"/>
</dbReference>
<keyword evidence="12 15" id="KW-1133">Transmembrane helix</keyword>
<dbReference type="InterPro" id="IPR021993">
    <property type="entry name" value="ATPase-cat-bd"/>
</dbReference>
<dbReference type="InterPro" id="IPR023298">
    <property type="entry name" value="ATPase_P-typ_TM_dom_sf"/>
</dbReference>
<dbReference type="EMBL" id="AP022873">
    <property type="protein sequence ID" value="BCB96519.1"/>
    <property type="molecule type" value="Genomic_DNA"/>
</dbReference>
<gene>
    <name evidence="17" type="ORF">JZK55_14410</name>
</gene>
<evidence type="ECO:0000256" key="5">
    <source>
        <dbReference type="ARBA" id="ARBA00022553"/>
    </source>
</evidence>
<dbReference type="GO" id="GO:0005524">
    <property type="term" value="F:ATP binding"/>
    <property type="evidence" value="ECO:0007669"/>
    <property type="project" value="UniProtKB-UniRule"/>
</dbReference>
<dbReference type="Pfam" id="PF00403">
    <property type="entry name" value="HMA"/>
    <property type="match status" value="1"/>
</dbReference>
<dbReference type="Pfam" id="PF12156">
    <property type="entry name" value="ATPase-cat_bd"/>
    <property type="match status" value="1"/>
</dbReference>
<dbReference type="NCBIfam" id="TIGR01525">
    <property type="entry name" value="ATPase-IB_hvy"/>
    <property type="match status" value="1"/>
</dbReference>
<evidence type="ECO:0000313" key="17">
    <source>
        <dbReference type="EMBL" id="BCB96519.1"/>
    </source>
</evidence>
<evidence type="ECO:0000259" key="16">
    <source>
        <dbReference type="PROSITE" id="PS50846"/>
    </source>
</evidence>
<dbReference type="Gene3D" id="3.40.1110.10">
    <property type="entry name" value="Calcium-transporting ATPase, cytoplasmic domain N"/>
    <property type="match status" value="1"/>
</dbReference>
<dbReference type="SUPFAM" id="SSF81660">
    <property type="entry name" value="Metal cation-transporting ATPase, ATP-binding domain N"/>
    <property type="match status" value="1"/>
</dbReference>
<dbReference type="PRINTS" id="PR00119">
    <property type="entry name" value="CATATPASE"/>
</dbReference>
<keyword evidence="11" id="KW-1278">Translocase</keyword>
<dbReference type="RefSeq" id="WP_203471712.1">
    <property type="nucleotide sequence ID" value="NZ_AP022873.1"/>
</dbReference>
<feature type="transmembrane region" description="Helical" evidence="15">
    <location>
        <begin position="273"/>
        <end position="291"/>
    </location>
</feature>
<dbReference type="InterPro" id="IPR059000">
    <property type="entry name" value="ATPase_P-type_domA"/>
</dbReference>
<dbReference type="CDD" id="cd00371">
    <property type="entry name" value="HMA"/>
    <property type="match status" value="1"/>
</dbReference>
<keyword evidence="14 15" id="KW-0472">Membrane</keyword>
<dbReference type="InterPro" id="IPR023214">
    <property type="entry name" value="HAD_sf"/>
</dbReference>
<feature type="transmembrane region" description="Helical" evidence="15">
    <location>
        <begin position="177"/>
        <end position="200"/>
    </location>
</feature>
<evidence type="ECO:0000313" key="18">
    <source>
        <dbReference type="Proteomes" id="UP000516360"/>
    </source>
</evidence>
<keyword evidence="5" id="KW-0597">Phosphoprotein</keyword>
<dbReference type="Proteomes" id="UP000516360">
    <property type="component" value="Chromosome"/>
</dbReference>
<feature type="transmembrane region" description="Helical" evidence="15">
    <location>
        <begin position="461"/>
        <end position="484"/>
    </location>
</feature>
<keyword evidence="18" id="KW-1185">Reference proteome</keyword>
<keyword evidence="8 15" id="KW-0547">Nucleotide-binding</keyword>
<evidence type="ECO:0000256" key="11">
    <source>
        <dbReference type="ARBA" id="ARBA00022967"/>
    </source>
</evidence>
<dbReference type="GO" id="GO:0016887">
    <property type="term" value="F:ATP hydrolysis activity"/>
    <property type="evidence" value="ECO:0007669"/>
    <property type="project" value="InterPro"/>
</dbReference>
<feature type="transmembrane region" description="Helical" evidence="15">
    <location>
        <begin position="212"/>
        <end position="234"/>
    </location>
</feature>
<dbReference type="NCBIfam" id="TIGR01494">
    <property type="entry name" value="ATPase_P-type"/>
    <property type="match status" value="1"/>
</dbReference>
<dbReference type="Pfam" id="PF00122">
    <property type="entry name" value="E1-E2_ATPase"/>
    <property type="match status" value="1"/>
</dbReference>
<evidence type="ECO:0000256" key="6">
    <source>
        <dbReference type="ARBA" id="ARBA00022692"/>
    </source>
</evidence>
<dbReference type="PROSITE" id="PS50846">
    <property type="entry name" value="HMA_2"/>
    <property type="match status" value="1"/>
</dbReference>
<dbReference type="SUPFAM" id="SSF55008">
    <property type="entry name" value="HMA, heavy metal-associated domain"/>
    <property type="match status" value="1"/>
</dbReference>
<dbReference type="InterPro" id="IPR006121">
    <property type="entry name" value="HMA_dom"/>
</dbReference>
<name>A0A7G1H2W1_9BACT</name>
<dbReference type="PANTHER" id="PTHR43520">
    <property type="entry name" value="ATP7, ISOFORM B"/>
    <property type="match status" value="1"/>
</dbReference>
<keyword evidence="6 15" id="KW-0812">Transmembrane</keyword>
<dbReference type="SUPFAM" id="SSF81653">
    <property type="entry name" value="Calcium ATPase, transduction domain A"/>
    <property type="match status" value="1"/>
</dbReference>
<evidence type="ECO:0000256" key="15">
    <source>
        <dbReference type="RuleBase" id="RU362081"/>
    </source>
</evidence>
<feature type="domain" description="HMA" evidence="16">
    <location>
        <begin position="93"/>
        <end position="159"/>
    </location>
</feature>
<evidence type="ECO:0000256" key="4">
    <source>
        <dbReference type="ARBA" id="ARBA00022475"/>
    </source>
</evidence>
<keyword evidence="4 15" id="KW-1003">Cell membrane</keyword>
<organism evidence="17 18">
    <name type="scientific">Dissulfurispira thermophila</name>
    <dbReference type="NCBI Taxonomy" id="2715679"/>
    <lineage>
        <taxon>Bacteria</taxon>
        <taxon>Pseudomonadati</taxon>
        <taxon>Nitrospirota</taxon>
        <taxon>Thermodesulfovibrionia</taxon>
        <taxon>Thermodesulfovibrionales</taxon>
        <taxon>Dissulfurispiraceae</taxon>
        <taxon>Dissulfurispira</taxon>
    </lineage>
</organism>